<comment type="caution">
    <text evidence="3">The sequence shown here is derived from an EMBL/GenBank/DDBJ whole genome shotgun (WGS) entry which is preliminary data.</text>
</comment>
<evidence type="ECO:0000259" key="1">
    <source>
        <dbReference type="Pfam" id="PF13556"/>
    </source>
</evidence>
<evidence type="ECO:0000313" key="2">
    <source>
        <dbReference type="EMBL" id="PJO44051.1"/>
    </source>
</evidence>
<dbReference type="AlphaFoldDB" id="A0A2M9QB61"/>
<feature type="domain" description="PucR C-terminal helix-turn-helix" evidence="1">
    <location>
        <begin position="13"/>
        <end position="70"/>
    </location>
</feature>
<dbReference type="EMBL" id="PHQY01000509">
    <property type="protein sequence ID" value="PJO44051.1"/>
    <property type="molecule type" value="Genomic_DNA"/>
</dbReference>
<dbReference type="PANTHER" id="PTHR33744:SF1">
    <property type="entry name" value="DNA-BINDING TRANSCRIPTIONAL ACTIVATOR ADER"/>
    <property type="match status" value="1"/>
</dbReference>
<dbReference type="Proteomes" id="UP000232101">
    <property type="component" value="Unassembled WGS sequence"/>
</dbReference>
<proteinExistence type="predicted"/>
<accession>A0A2M9QB61</accession>
<sequence length="73" mass="8650">MLAPLYKQKDESLLETLRCYIHQNRSISKTASALHIHQNTLYHRLEKIEQLLNRNLHNPAHYLEVHLALHLSE</sequence>
<protein>
    <recommendedName>
        <fullName evidence="1">PucR C-terminal helix-turn-helix domain-containing protein</fullName>
    </recommendedName>
</protein>
<dbReference type="Gene3D" id="1.10.10.2840">
    <property type="entry name" value="PucR C-terminal helix-turn-helix domain"/>
    <property type="match status" value="1"/>
</dbReference>
<organism evidence="3 4">
    <name type="scientific">Lysinibacillus xylanilyticus</name>
    <dbReference type="NCBI Taxonomy" id="582475"/>
    <lineage>
        <taxon>Bacteria</taxon>
        <taxon>Bacillati</taxon>
        <taxon>Bacillota</taxon>
        <taxon>Bacilli</taxon>
        <taxon>Bacillales</taxon>
        <taxon>Bacillaceae</taxon>
        <taxon>Lysinibacillus</taxon>
    </lineage>
</organism>
<dbReference type="InterPro" id="IPR051448">
    <property type="entry name" value="CdaR-like_regulators"/>
</dbReference>
<dbReference type="EMBL" id="PHQY01000189">
    <property type="protein sequence ID" value="PJO45309.1"/>
    <property type="molecule type" value="Genomic_DNA"/>
</dbReference>
<name>A0A2M9QB61_9BACI</name>
<evidence type="ECO:0000313" key="4">
    <source>
        <dbReference type="Proteomes" id="UP000232101"/>
    </source>
</evidence>
<reference evidence="3 4" key="1">
    <citation type="submission" date="2017-11" db="EMBL/GenBank/DDBJ databases">
        <title>Bacterial isolate from king chilli rhizosphere.</title>
        <authorList>
            <person name="Takhelmayum P."/>
            <person name="Sarangthem I."/>
        </authorList>
    </citation>
    <scope>NUCLEOTIDE SEQUENCE [LARGE SCALE GENOMIC DNA]</scope>
    <source>
        <strain evidence="3">T26</strain>
        <strain evidence="4">t26</strain>
    </source>
</reference>
<dbReference type="InterPro" id="IPR042070">
    <property type="entry name" value="PucR_C-HTH_sf"/>
</dbReference>
<dbReference type="PANTHER" id="PTHR33744">
    <property type="entry name" value="CARBOHYDRATE DIACID REGULATOR"/>
    <property type="match status" value="1"/>
</dbReference>
<gene>
    <name evidence="3" type="ORF">CWD94_01895</name>
    <name evidence="2" type="ORF">CWD94_09065</name>
</gene>
<dbReference type="InterPro" id="IPR025736">
    <property type="entry name" value="PucR_C-HTH_dom"/>
</dbReference>
<evidence type="ECO:0000313" key="3">
    <source>
        <dbReference type="EMBL" id="PJO45309.1"/>
    </source>
</evidence>
<dbReference type="Pfam" id="PF13556">
    <property type="entry name" value="HTH_30"/>
    <property type="match status" value="1"/>
</dbReference>